<sequence length="140" mass="16345">MLLNTAALLTEDDLTSELRNWFDNLDVDFFRVGINSLLSRWQKCIDLHEDHVEKHLEENENFTKLFRCGSFRCISGKIKSYIADCTWKRKCYAWGTIIVNGGKRYRCVLYSNSVTLTMYATWKEVKDDSKIPYIGDKLTG</sequence>
<dbReference type="InterPro" id="IPR036397">
    <property type="entry name" value="RNaseH_sf"/>
</dbReference>
<name>A0AAV3YRV2_9GAST</name>
<keyword evidence="2" id="KW-1185">Reference proteome</keyword>
<organism evidence="1 2">
    <name type="scientific">Plakobranchus ocellatus</name>
    <dbReference type="NCBI Taxonomy" id="259542"/>
    <lineage>
        <taxon>Eukaryota</taxon>
        <taxon>Metazoa</taxon>
        <taxon>Spiralia</taxon>
        <taxon>Lophotrochozoa</taxon>
        <taxon>Mollusca</taxon>
        <taxon>Gastropoda</taxon>
        <taxon>Heterobranchia</taxon>
        <taxon>Euthyneura</taxon>
        <taxon>Panpulmonata</taxon>
        <taxon>Sacoglossa</taxon>
        <taxon>Placobranchoidea</taxon>
        <taxon>Plakobranchidae</taxon>
        <taxon>Plakobranchus</taxon>
    </lineage>
</organism>
<gene>
    <name evidence="1" type="ORF">PoB_001173200</name>
</gene>
<protein>
    <submittedName>
        <fullName evidence="1">Uncharacterized protein</fullName>
    </submittedName>
</protein>
<comment type="caution">
    <text evidence="1">The sequence shown here is derived from an EMBL/GenBank/DDBJ whole genome shotgun (WGS) entry which is preliminary data.</text>
</comment>
<evidence type="ECO:0000313" key="2">
    <source>
        <dbReference type="Proteomes" id="UP000735302"/>
    </source>
</evidence>
<dbReference type="Gene3D" id="3.30.420.10">
    <property type="entry name" value="Ribonuclease H-like superfamily/Ribonuclease H"/>
    <property type="match status" value="1"/>
</dbReference>
<dbReference type="GO" id="GO:0003676">
    <property type="term" value="F:nucleic acid binding"/>
    <property type="evidence" value="ECO:0007669"/>
    <property type="project" value="InterPro"/>
</dbReference>
<dbReference type="AlphaFoldDB" id="A0AAV3YRV2"/>
<evidence type="ECO:0000313" key="1">
    <source>
        <dbReference type="EMBL" id="GFN85226.1"/>
    </source>
</evidence>
<reference evidence="1 2" key="1">
    <citation type="journal article" date="2021" name="Elife">
        <title>Chloroplast acquisition without the gene transfer in kleptoplastic sea slugs, Plakobranchus ocellatus.</title>
        <authorList>
            <person name="Maeda T."/>
            <person name="Takahashi S."/>
            <person name="Yoshida T."/>
            <person name="Shimamura S."/>
            <person name="Takaki Y."/>
            <person name="Nagai Y."/>
            <person name="Toyoda A."/>
            <person name="Suzuki Y."/>
            <person name="Arimoto A."/>
            <person name="Ishii H."/>
            <person name="Satoh N."/>
            <person name="Nishiyama T."/>
            <person name="Hasebe M."/>
            <person name="Maruyama T."/>
            <person name="Minagawa J."/>
            <person name="Obokata J."/>
            <person name="Shigenobu S."/>
        </authorList>
    </citation>
    <scope>NUCLEOTIDE SEQUENCE [LARGE SCALE GENOMIC DNA]</scope>
</reference>
<dbReference type="Proteomes" id="UP000735302">
    <property type="component" value="Unassembled WGS sequence"/>
</dbReference>
<dbReference type="EMBL" id="BLXT01001388">
    <property type="protein sequence ID" value="GFN85226.1"/>
    <property type="molecule type" value="Genomic_DNA"/>
</dbReference>
<accession>A0AAV3YRV2</accession>
<proteinExistence type="predicted"/>